<sequence>MPITTSESERERRPQLRKTYYYPIEVAIRWSGLLTEEQIIINSYKHNRQHNHKIPEWEEFYTKLEQIYDGLMNGELAYGKFGQKDVYMNIYDPALSIRHVDLKAWMSKFYPYDRPEFLFDPLERQLFPPTSGFNVESLQLLFLERESLKTQVDKHKEAIKELSYKLENPTFKDKLNSKSENTYLTIIGALLDLLHTPAKNQIQHYKTLDSVIDAILTRYPRIYGLSERNLKGKFAQAKRHLTSEL</sequence>
<keyword evidence="2" id="KW-1185">Reference proteome</keyword>
<proteinExistence type="predicted"/>
<dbReference type="RefSeq" id="WP_166917418.1">
    <property type="nucleotide sequence ID" value="NZ_CP050253.1"/>
</dbReference>
<dbReference type="Proteomes" id="UP000501168">
    <property type="component" value="Chromosome"/>
</dbReference>
<dbReference type="EMBL" id="CP050253">
    <property type="protein sequence ID" value="QIQ22121.1"/>
    <property type="molecule type" value="Genomic_DNA"/>
</dbReference>
<dbReference type="AlphaFoldDB" id="A0A6G9ID10"/>
<organism evidence="1 2">
    <name type="scientific">Zophobihabitans entericus</name>
    <dbReference type="NCBI Taxonomy" id="1635327"/>
    <lineage>
        <taxon>Bacteria</taxon>
        <taxon>Pseudomonadati</taxon>
        <taxon>Pseudomonadota</taxon>
        <taxon>Gammaproteobacteria</taxon>
        <taxon>Orbales</taxon>
        <taxon>Orbaceae</taxon>
        <taxon>Zophobihabitans</taxon>
    </lineage>
</organism>
<name>A0A6G9ID10_9GAMM</name>
<reference evidence="1 2" key="1">
    <citation type="submission" date="2020-03" db="EMBL/GenBank/DDBJ databases">
        <title>Complete genome sequence of Orbus sp. IPMB12 (BCRC 80908).</title>
        <authorList>
            <person name="Lo W.-S."/>
            <person name="Chang T.-H."/>
            <person name="Kuo C.-H."/>
        </authorList>
    </citation>
    <scope>NUCLEOTIDE SEQUENCE [LARGE SCALE GENOMIC DNA]</scope>
    <source>
        <strain evidence="1 2">IPMB12</strain>
    </source>
</reference>
<evidence type="ECO:0000313" key="2">
    <source>
        <dbReference type="Proteomes" id="UP000501168"/>
    </source>
</evidence>
<dbReference type="KEGG" id="orb:IPMB12_10760"/>
<protein>
    <submittedName>
        <fullName evidence="1">Uncharacterized protein</fullName>
    </submittedName>
</protein>
<gene>
    <name evidence="1" type="ORF">IPMB12_10760</name>
</gene>
<evidence type="ECO:0000313" key="1">
    <source>
        <dbReference type="EMBL" id="QIQ22121.1"/>
    </source>
</evidence>
<accession>A0A6G9ID10</accession>
<dbReference type="InParanoid" id="A0A6G9ID10"/>